<dbReference type="AlphaFoldDB" id="A0A644Y2T6"/>
<reference evidence="1" key="1">
    <citation type="submission" date="2019-08" db="EMBL/GenBank/DDBJ databases">
        <authorList>
            <person name="Kucharzyk K."/>
            <person name="Murdoch R.W."/>
            <person name="Higgins S."/>
            <person name="Loffler F."/>
        </authorList>
    </citation>
    <scope>NUCLEOTIDE SEQUENCE</scope>
</reference>
<proteinExistence type="predicted"/>
<dbReference type="EMBL" id="VSSQ01003785">
    <property type="protein sequence ID" value="MPM22328.1"/>
    <property type="molecule type" value="Genomic_DNA"/>
</dbReference>
<name>A0A644Y2T6_9ZZZZ</name>
<comment type="caution">
    <text evidence="1">The sequence shown here is derived from an EMBL/GenBank/DDBJ whole genome shotgun (WGS) entry which is preliminary data.</text>
</comment>
<evidence type="ECO:0000313" key="1">
    <source>
        <dbReference type="EMBL" id="MPM22328.1"/>
    </source>
</evidence>
<protein>
    <submittedName>
        <fullName evidence="1">Uncharacterized protein</fullName>
    </submittedName>
</protein>
<sequence>MNFYIQSILIYDKSLNLNSFNQNKYKYAVFKLQLINCKADKISIYVKYKIILL</sequence>
<organism evidence="1">
    <name type="scientific">bioreactor metagenome</name>
    <dbReference type="NCBI Taxonomy" id="1076179"/>
    <lineage>
        <taxon>unclassified sequences</taxon>
        <taxon>metagenomes</taxon>
        <taxon>ecological metagenomes</taxon>
    </lineage>
</organism>
<gene>
    <name evidence="1" type="ORF">SDC9_68780</name>
</gene>
<accession>A0A644Y2T6</accession>